<dbReference type="RefSeq" id="WP_009743490.1">
    <property type="nucleotide sequence ID" value="NZ_CP017298.1"/>
</dbReference>
<organism evidence="2 3">
    <name type="scientific">Pauljensenia hongkongensis</name>
    <dbReference type="NCBI Taxonomy" id="178339"/>
    <lineage>
        <taxon>Bacteria</taxon>
        <taxon>Bacillati</taxon>
        <taxon>Actinomycetota</taxon>
        <taxon>Actinomycetes</taxon>
        <taxon>Actinomycetales</taxon>
        <taxon>Actinomycetaceae</taxon>
        <taxon>Pauljensenia</taxon>
    </lineage>
</organism>
<evidence type="ECO:0000256" key="1">
    <source>
        <dbReference type="SAM" id="Phobius"/>
    </source>
</evidence>
<dbReference type="OrthoDB" id="9781996at2"/>
<protein>
    <submittedName>
        <fullName evidence="2">ABC transporter</fullName>
    </submittedName>
</protein>
<feature type="transmembrane region" description="Helical" evidence="1">
    <location>
        <begin position="164"/>
        <end position="196"/>
    </location>
</feature>
<keyword evidence="1" id="KW-0472">Membrane</keyword>
<feature type="transmembrane region" description="Helical" evidence="1">
    <location>
        <begin position="223"/>
        <end position="245"/>
    </location>
</feature>
<keyword evidence="1" id="KW-0812">Transmembrane</keyword>
<dbReference type="KEGG" id="phon:BH719_04085"/>
<proteinExistence type="predicted"/>
<dbReference type="STRING" id="178339.BH719_04085"/>
<dbReference type="AlphaFoldDB" id="A0A1D8B1W8"/>
<reference evidence="2 3" key="1">
    <citation type="submission" date="2016-09" db="EMBL/GenBank/DDBJ databases">
        <title>Complete genome sequence of Actinomyces hongkongensis HKU8.</title>
        <authorList>
            <person name="Gao Y.-X."/>
            <person name="Zhou Y.-Y."/>
            <person name="Xie Y."/>
            <person name="Wang M."/>
            <person name="Wang S.-J."/>
            <person name="Shen S.-G."/>
        </authorList>
    </citation>
    <scope>NUCLEOTIDE SEQUENCE [LARGE SCALE GENOMIC DNA]</scope>
    <source>
        <strain evidence="2 3">HKU8</strain>
    </source>
</reference>
<dbReference type="Proteomes" id="UP000095214">
    <property type="component" value="Chromosome"/>
</dbReference>
<gene>
    <name evidence="2" type="ORF">BH719_04085</name>
</gene>
<dbReference type="Pfam" id="PF12730">
    <property type="entry name" value="ABC2_membrane_4"/>
    <property type="match status" value="1"/>
</dbReference>
<dbReference type="CDD" id="cd21809">
    <property type="entry name" value="ABC-2_lan_permease-like"/>
    <property type="match status" value="1"/>
</dbReference>
<feature type="transmembrane region" description="Helical" evidence="1">
    <location>
        <begin position="134"/>
        <end position="152"/>
    </location>
</feature>
<sequence length="254" mass="26173">MGLVAAEFLKLRRSRVGVFAVLLPLLATVAGAVNYWVNRDALNGGWDSLASQVTLFYGLMFFNLGVALMAASVWRPEHRDASWNIVLTSGHRPWAVVLAKSVVLVAPVAVAQVVLLALTWALGLTMGMPGWPGAAFALSCALAVVIAVPLILAQSLLSMLMKSFAAPVAVCLLLSGIGFGSIAASTGVVGALSYALPQGLASRALFLGSTAVTVTGGLSLQSVAPLLAGCAVLSVLLVCATVLIAPRRTIEAHT</sequence>
<feature type="transmembrane region" description="Helical" evidence="1">
    <location>
        <begin position="95"/>
        <end position="122"/>
    </location>
</feature>
<feature type="transmembrane region" description="Helical" evidence="1">
    <location>
        <begin position="55"/>
        <end position="74"/>
    </location>
</feature>
<keyword evidence="3" id="KW-1185">Reference proteome</keyword>
<evidence type="ECO:0000313" key="3">
    <source>
        <dbReference type="Proteomes" id="UP000095214"/>
    </source>
</evidence>
<evidence type="ECO:0000313" key="2">
    <source>
        <dbReference type="EMBL" id="AOS47136.1"/>
    </source>
</evidence>
<name>A0A1D8B1W8_9ACTO</name>
<keyword evidence="1" id="KW-1133">Transmembrane helix</keyword>
<dbReference type="EMBL" id="CP017298">
    <property type="protein sequence ID" value="AOS47136.1"/>
    <property type="molecule type" value="Genomic_DNA"/>
</dbReference>
<accession>A0A1D8B1W8</accession>